<gene>
    <name evidence="1" type="ORF">LMG32289_05588</name>
</gene>
<evidence type="ECO:0000313" key="2">
    <source>
        <dbReference type="Proteomes" id="UP000706525"/>
    </source>
</evidence>
<organism evidence="1 2">
    <name type="scientific">Cupriavidus pampae</name>
    <dbReference type="NCBI Taxonomy" id="659251"/>
    <lineage>
        <taxon>Bacteria</taxon>
        <taxon>Pseudomonadati</taxon>
        <taxon>Pseudomonadota</taxon>
        <taxon>Betaproteobacteria</taxon>
        <taxon>Burkholderiales</taxon>
        <taxon>Burkholderiaceae</taxon>
        <taxon>Cupriavidus</taxon>
    </lineage>
</organism>
<proteinExistence type="predicted"/>
<dbReference type="EMBL" id="CAJZAG010000012">
    <property type="protein sequence ID" value="CAG9184333.1"/>
    <property type="molecule type" value="Genomic_DNA"/>
</dbReference>
<dbReference type="Proteomes" id="UP000706525">
    <property type="component" value="Unassembled WGS sequence"/>
</dbReference>
<protein>
    <submittedName>
        <fullName evidence="1">Uncharacterized protein</fullName>
    </submittedName>
</protein>
<accession>A0ABN7ZED1</accession>
<reference evidence="1 2" key="1">
    <citation type="submission" date="2021-08" db="EMBL/GenBank/DDBJ databases">
        <authorList>
            <person name="Peeters C."/>
        </authorList>
    </citation>
    <scope>NUCLEOTIDE SEQUENCE [LARGE SCALE GENOMIC DNA]</scope>
    <source>
        <strain evidence="1 2">LMG 32289</strain>
    </source>
</reference>
<dbReference type="RefSeq" id="WP_223994256.1">
    <property type="nucleotide sequence ID" value="NZ_CAJZAG010000012.1"/>
</dbReference>
<comment type="caution">
    <text evidence="1">The sequence shown here is derived from an EMBL/GenBank/DDBJ whole genome shotgun (WGS) entry which is preliminary data.</text>
</comment>
<keyword evidence="2" id="KW-1185">Reference proteome</keyword>
<sequence length="173" mass="18972">MIDFAKLSDPDHMAAAKREREAFEAAQEALHRRRRAAVNLLTQEDPIYAALTPRERDFVRNIQRNLNTYSPLSTPQHDWLMDITARFGSAYESVPGHYVFTRDSTMVSVHGGGLADHTTHTDAASLLAWASAHGVAAEEATASFCAHSERLTRSATIPRPAAATPNAGPSLDY</sequence>
<name>A0ABN7ZED1_9BURK</name>
<evidence type="ECO:0000313" key="1">
    <source>
        <dbReference type="EMBL" id="CAG9184333.1"/>
    </source>
</evidence>